<evidence type="ECO:0000313" key="2">
    <source>
        <dbReference type="EMBL" id="MBX44958.1"/>
    </source>
</evidence>
<dbReference type="AlphaFoldDB" id="A0A2P2NR29"/>
<accession>A0A2P2NR29</accession>
<sequence length="38" mass="4172">MSPFLVQNDPICSCQGNAEATPSQKPPQQDSSHFEHTN</sequence>
<protein>
    <submittedName>
        <fullName evidence="2">Uncharacterized protein</fullName>
    </submittedName>
</protein>
<name>A0A2P2NR29_RHIMU</name>
<organism evidence="2">
    <name type="scientific">Rhizophora mucronata</name>
    <name type="common">Asiatic mangrove</name>
    <dbReference type="NCBI Taxonomy" id="61149"/>
    <lineage>
        <taxon>Eukaryota</taxon>
        <taxon>Viridiplantae</taxon>
        <taxon>Streptophyta</taxon>
        <taxon>Embryophyta</taxon>
        <taxon>Tracheophyta</taxon>
        <taxon>Spermatophyta</taxon>
        <taxon>Magnoliopsida</taxon>
        <taxon>eudicotyledons</taxon>
        <taxon>Gunneridae</taxon>
        <taxon>Pentapetalae</taxon>
        <taxon>rosids</taxon>
        <taxon>fabids</taxon>
        <taxon>Malpighiales</taxon>
        <taxon>Rhizophoraceae</taxon>
        <taxon>Rhizophora</taxon>
    </lineage>
</organism>
<feature type="region of interest" description="Disordered" evidence="1">
    <location>
        <begin position="15"/>
        <end position="38"/>
    </location>
</feature>
<evidence type="ECO:0000256" key="1">
    <source>
        <dbReference type="SAM" id="MobiDB-lite"/>
    </source>
</evidence>
<proteinExistence type="predicted"/>
<feature type="compositionally biased region" description="Polar residues" evidence="1">
    <location>
        <begin position="15"/>
        <end position="31"/>
    </location>
</feature>
<dbReference type="EMBL" id="GGEC01064474">
    <property type="protein sequence ID" value="MBX44958.1"/>
    <property type="molecule type" value="Transcribed_RNA"/>
</dbReference>
<reference evidence="2" key="1">
    <citation type="submission" date="2018-02" db="EMBL/GenBank/DDBJ databases">
        <title>Rhizophora mucronata_Transcriptome.</title>
        <authorList>
            <person name="Meera S.P."/>
            <person name="Sreeshan A."/>
            <person name="Augustine A."/>
        </authorList>
    </citation>
    <scope>NUCLEOTIDE SEQUENCE</scope>
    <source>
        <tissue evidence="2">Leaf</tissue>
    </source>
</reference>